<feature type="transmembrane region" description="Helical" evidence="9">
    <location>
        <begin position="386"/>
        <end position="410"/>
    </location>
</feature>
<keyword evidence="4 9" id="KW-0812">Transmembrane</keyword>
<evidence type="ECO:0000256" key="6">
    <source>
        <dbReference type="ARBA" id="ARBA00023136"/>
    </source>
</evidence>
<evidence type="ECO:0000256" key="4">
    <source>
        <dbReference type="ARBA" id="ARBA00022692"/>
    </source>
</evidence>
<feature type="transmembrane region" description="Helical" evidence="9">
    <location>
        <begin position="458"/>
        <end position="478"/>
    </location>
</feature>
<keyword evidence="6 9" id="KW-0472">Membrane</keyword>
<dbReference type="AlphaFoldDB" id="W7TA92"/>
<evidence type="ECO:0000313" key="11">
    <source>
        <dbReference type="Proteomes" id="UP000019335"/>
    </source>
</evidence>
<dbReference type="InterPro" id="IPR045033">
    <property type="entry name" value="PILS1/3/4/5/7"/>
</dbReference>
<accession>W7TA92</accession>
<comment type="subcellular location">
    <subcellularLocation>
        <location evidence="2">Endomembrane system</location>
    </subcellularLocation>
    <subcellularLocation>
        <location evidence="1">Membrane</location>
        <topology evidence="1">Multi-pass membrane protein</topology>
    </subcellularLocation>
</comment>
<evidence type="ECO:0000256" key="2">
    <source>
        <dbReference type="ARBA" id="ARBA00004308"/>
    </source>
</evidence>
<comment type="function">
    <text evidence="7">Involved in cellular auxin homeostasis by regulating auxin metabolism. Regulates intracellular auxin accumulation at the endoplasmic reticulum and thus auxin availability for nuclear auxin signaling.</text>
</comment>
<comment type="caution">
    <text evidence="10">The sequence shown here is derived from an EMBL/GenBank/DDBJ whole genome shotgun (WGS) entry which is preliminary data.</text>
</comment>
<reference evidence="10 11" key="1">
    <citation type="journal article" date="2014" name="Mol. Plant">
        <title>Chromosome Scale Genome Assembly and Transcriptome Profiling of Nannochloropsis gaditana in Nitrogen Depletion.</title>
        <authorList>
            <person name="Corteggiani Carpinelli E."/>
            <person name="Telatin A."/>
            <person name="Vitulo N."/>
            <person name="Forcato C."/>
            <person name="D'Angelo M."/>
            <person name="Schiavon R."/>
            <person name="Vezzi A."/>
            <person name="Giacometti G.M."/>
            <person name="Morosinotto T."/>
            <person name="Valle G."/>
        </authorList>
    </citation>
    <scope>NUCLEOTIDE SEQUENCE [LARGE SCALE GENOMIC DNA]</scope>
    <source>
        <strain evidence="10 11">B-31</strain>
    </source>
</reference>
<feature type="transmembrane region" description="Helical" evidence="9">
    <location>
        <begin position="214"/>
        <end position="233"/>
    </location>
</feature>
<dbReference type="GO" id="GO:0055085">
    <property type="term" value="P:transmembrane transport"/>
    <property type="evidence" value="ECO:0007669"/>
    <property type="project" value="InterPro"/>
</dbReference>
<dbReference type="PANTHER" id="PTHR31651">
    <property type="match status" value="1"/>
</dbReference>
<dbReference type="PANTHER" id="PTHR31651:SF36">
    <property type="entry name" value="AUXIN EFFLUX CARRIER FAMILY PROTEIN"/>
    <property type="match status" value="1"/>
</dbReference>
<evidence type="ECO:0000256" key="9">
    <source>
        <dbReference type="SAM" id="Phobius"/>
    </source>
</evidence>
<feature type="transmembrane region" description="Helical" evidence="9">
    <location>
        <begin position="184"/>
        <end position="202"/>
    </location>
</feature>
<dbReference type="GO" id="GO:0016020">
    <property type="term" value="C:membrane"/>
    <property type="evidence" value="ECO:0007669"/>
    <property type="project" value="UniProtKB-SubCell"/>
</dbReference>
<feature type="transmembrane region" description="Helical" evidence="9">
    <location>
        <begin position="306"/>
        <end position="326"/>
    </location>
</feature>
<dbReference type="GO" id="GO:0012505">
    <property type="term" value="C:endomembrane system"/>
    <property type="evidence" value="ECO:0007669"/>
    <property type="project" value="UniProtKB-SubCell"/>
</dbReference>
<protein>
    <submittedName>
        <fullName evidence="10">Auxin efflux carrier-like protein</fullName>
    </submittedName>
</protein>
<keyword evidence="11" id="KW-1185">Reference proteome</keyword>
<evidence type="ECO:0000256" key="7">
    <source>
        <dbReference type="ARBA" id="ARBA00025100"/>
    </source>
</evidence>
<evidence type="ECO:0000256" key="5">
    <source>
        <dbReference type="ARBA" id="ARBA00022989"/>
    </source>
</evidence>
<organism evidence="10 11">
    <name type="scientific">Nannochloropsis gaditana</name>
    <dbReference type="NCBI Taxonomy" id="72520"/>
    <lineage>
        <taxon>Eukaryota</taxon>
        <taxon>Sar</taxon>
        <taxon>Stramenopiles</taxon>
        <taxon>Ochrophyta</taxon>
        <taxon>Eustigmatophyceae</taxon>
        <taxon>Eustigmatales</taxon>
        <taxon>Monodopsidaceae</taxon>
        <taxon>Nannochloropsis</taxon>
    </lineage>
</organism>
<evidence type="ECO:0000256" key="8">
    <source>
        <dbReference type="ARBA" id="ARBA00025752"/>
    </source>
</evidence>
<feature type="transmembrane region" description="Helical" evidence="9">
    <location>
        <begin position="142"/>
        <end position="164"/>
    </location>
</feature>
<dbReference type="Proteomes" id="UP000019335">
    <property type="component" value="Chromosome 15"/>
</dbReference>
<gene>
    <name evidence="10" type="ORF">Naga_100082g19</name>
</gene>
<sequence>MFCKFSMPSIAQSEMLLFYGIFEQQGRQDAPVSMSSFVPSPAHQQRIPRSPLCRDRFVVENKVMPFAKFAAQRIIDVHARTHLKSGIMYAEQSSALLSVRGGSVANLDPVVVKASLTAVGELLVACGIGAWFTRRGILGREAIANLSSIVYHILLPSLLVVNVAKTVYTTPLRTLLPLPLFGTMQILLCSCIAWVVTFLMGADVNSAKGRQLRVLQTFGNGGVAPILFATVLLRNHPDPSVLPLAISYISFYLLGWTPIFWTYGYSLLVPAEAPTAQSIAEKESVVTLADRIKYFIRHPPATIKRILSPPIVGSLGGLCVGVSPLAKLFLGPRAPLGILTNAVQTIGSAYTSMGLLVLAGSLALPLPTPSPLEEVSGAESKSIHPYLQIASVCLVRFCLCPALCLSIILRAMSTGWVKLDRLMVFVLFLQSCMPSAQNSVLMVQLSGRQADATRLARMLLYIYSLSCIPISILLTLFLQNFSL</sequence>
<evidence type="ECO:0000313" key="10">
    <source>
        <dbReference type="EMBL" id="EWM23920.1"/>
    </source>
</evidence>
<name>W7TA92_9STRA</name>
<keyword evidence="5 9" id="KW-1133">Transmembrane helix</keyword>
<dbReference type="OrthoDB" id="191139at2759"/>
<evidence type="ECO:0000256" key="1">
    <source>
        <dbReference type="ARBA" id="ARBA00004141"/>
    </source>
</evidence>
<dbReference type="EMBL" id="AZIL01001412">
    <property type="protein sequence ID" value="EWM23920.1"/>
    <property type="molecule type" value="Genomic_DNA"/>
</dbReference>
<comment type="similarity">
    <text evidence="8">Belongs to the auxin efflux carrier (TC 2.A.69.2) family.</text>
</comment>
<feature type="transmembrane region" description="Helical" evidence="9">
    <location>
        <begin position="346"/>
        <end position="366"/>
    </location>
</feature>
<evidence type="ECO:0000256" key="3">
    <source>
        <dbReference type="ARBA" id="ARBA00022448"/>
    </source>
</evidence>
<dbReference type="Pfam" id="PF03547">
    <property type="entry name" value="Mem_trans"/>
    <property type="match status" value="1"/>
</dbReference>
<proteinExistence type="inferred from homology"/>
<dbReference type="InterPro" id="IPR004776">
    <property type="entry name" value="Mem_transp_PIN-like"/>
</dbReference>
<keyword evidence="3" id="KW-0813">Transport</keyword>
<feature type="transmembrane region" description="Helical" evidence="9">
    <location>
        <begin position="245"/>
        <end position="268"/>
    </location>
</feature>